<evidence type="ECO:0000313" key="3">
    <source>
        <dbReference type="Proteomes" id="UP000321570"/>
    </source>
</evidence>
<evidence type="ECO:0000313" key="2">
    <source>
        <dbReference type="EMBL" id="VUZ41095.1"/>
    </source>
</evidence>
<evidence type="ECO:0000256" key="1">
    <source>
        <dbReference type="SAM" id="Phobius"/>
    </source>
</evidence>
<keyword evidence="1" id="KW-0472">Membrane</keyword>
<sequence>MKATEPAEVVVVSEGGDCEELDGDDELDEPAGGAGAVVFLSVVLFSDGSSLALHKTAATKSRRRSKRHI</sequence>
<gene>
    <name evidence="2" type="ORF">WMSIL1_LOCUS1998</name>
</gene>
<dbReference type="AlphaFoldDB" id="A0A564Y1A5"/>
<reference evidence="2 3" key="1">
    <citation type="submission" date="2019-07" db="EMBL/GenBank/DDBJ databases">
        <authorList>
            <person name="Jastrzebski P J."/>
            <person name="Paukszto L."/>
            <person name="Jastrzebski P J."/>
        </authorList>
    </citation>
    <scope>NUCLEOTIDE SEQUENCE [LARGE SCALE GENOMIC DNA]</scope>
    <source>
        <strain evidence="2 3">WMS-il1</strain>
    </source>
</reference>
<organism evidence="2 3">
    <name type="scientific">Hymenolepis diminuta</name>
    <name type="common">Rat tapeworm</name>
    <dbReference type="NCBI Taxonomy" id="6216"/>
    <lineage>
        <taxon>Eukaryota</taxon>
        <taxon>Metazoa</taxon>
        <taxon>Spiralia</taxon>
        <taxon>Lophotrochozoa</taxon>
        <taxon>Platyhelminthes</taxon>
        <taxon>Cestoda</taxon>
        <taxon>Eucestoda</taxon>
        <taxon>Cyclophyllidea</taxon>
        <taxon>Hymenolepididae</taxon>
        <taxon>Hymenolepis</taxon>
    </lineage>
</organism>
<protein>
    <submittedName>
        <fullName evidence="2">Uncharacterized protein</fullName>
    </submittedName>
</protein>
<keyword evidence="1" id="KW-1133">Transmembrane helix</keyword>
<dbReference type="EMBL" id="CABIJS010000046">
    <property type="protein sequence ID" value="VUZ41095.1"/>
    <property type="molecule type" value="Genomic_DNA"/>
</dbReference>
<accession>A0A564Y1A5</accession>
<keyword evidence="3" id="KW-1185">Reference proteome</keyword>
<keyword evidence="1" id="KW-0812">Transmembrane</keyword>
<feature type="transmembrane region" description="Helical" evidence="1">
    <location>
        <begin position="31"/>
        <end position="53"/>
    </location>
</feature>
<proteinExistence type="predicted"/>
<dbReference type="Proteomes" id="UP000321570">
    <property type="component" value="Unassembled WGS sequence"/>
</dbReference>
<name>A0A564Y1A5_HYMDI</name>